<dbReference type="AlphaFoldDB" id="A0A3L6TNA3"/>
<reference evidence="3" key="1">
    <citation type="journal article" date="2019" name="Nat. Commun.">
        <title>The genome of broomcorn millet.</title>
        <authorList>
            <person name="Zou C."/>
            <person name="Miki D."/>
            <person name="Li D."/>
            <person name="Tang Q."/>
            <person name="Xiao L."/>
            <person name="Rajput S."/>
            <person name="Deng P."/>
            <person name="Jia W."/>
            <person name="Huang R."/>
            <person name="Zhang M."/>
            <person name="Sun Y."/>
            <person name="Hu J."/>
            <person name="Fu X."/>
            <person name="Schnable P.S."/>
            <person name="Li F."/>
            <person name="Zhang H."/>
            <person name="Feng B."/>
            <person name="Zhu X."/>
            <person name="Liu R."/>
            <person name="Schnable J.C."/>
            <person name="Zhu J.-K."/>
            <person name="Zhang H."/>
        </authorList>
    </citation>
    <scope>NUCLEOTIDE SEQUENCE [LARGE SCALE GENOMIC DNA]</scope>
</reference>
<dbReference type="Proteomes" id="UP000275267">
    <property type="component" value="Unassembled WGS sequence"/>
</dbReference>
<accession>A0A3L6TNA3</accession>
<evidence type="ECO:0000313" key="3">
    <source>
        <dbReference type="Proteomes" id="UP000275267"/>
    </source>
</evidence>
<name>A0A3L6TNA3_PANMI</name>
<dbReference type="EMBL" id="PQIB02000001">
    <property type="protein sequence ID" value="RLN40955.1"/>
    <property type="molecule type" value="Genomic_DNA"/>
</dbReference>
<evidence type="ECO:0000313" key="2">
    <source>
        <dbReference type="EMBL" id="RLN40955.1"/>
    </source>
</evidence>
<sequence length="163" mass="17602">MRWADSAVRRCRAPQRVGSIRFVPPSCRNLTARTTSHDLRSPAARYRSFSSAYRTQGRRAGAPLLAVGPAGRRTVALPLAARAAASRSTNGWSEVLPGDAGRGRSSDADGSTPRSFVLSGSDSTVLLLHLIDGTREGDRMREVKTEKKKLTVIVDGVLYTHNA</sequence>
<keyword evidence="3" id="KW-1185">Reference proteome</keyword>
<comment type="caution">
    <text evidence="2">The sequence shown here is derived from an EMBL/GenBank/DDBJ whole genome shotgun (WGS) entry which is preliminary data.</text>
</comment>
<proteinExistence type="predicted"/>
<evidence type="ECO:0000256" key="1">
    <source>
        <dbReference type="SAM" id="MobiDB-lite"/>
    </source>
</evidence>
<protein>
    <submittedName>
        <fullName evidence="2">Uncharacterized protein</fullName>
    </submittedName>
</protein>
<feature type="region of interest" description="Disordered" evidence="1">
    <location>
        <begin position="90"/>
        <end position="116"/>
    </location>
</feature>
<organism evidence="2 3">
    <name type="scientific">Panicum miliaceum</name>
    <name type="common">Proso millet</name>
    <name type="synonym">Broomcorn millet</name>
    <dbReference type="NCBI Taxonomy" id="4540"/>
    <lineage>
        <taxon>Eukaryota</taxon>
        <taxon>Viridiplantae</taxon>
        <taxon>Streptophyta</taxon>
        <taxon>Embryophyta</taxon>
        <taxon>Tracheophyta</taxon>
        <taxon>Spermatophyta</taxon>
        <taxon>Magnoliopsida</taxon>
        <taxon>Liliopsida</taxon>
        <taxon>Poales</taxon>
        <taxon>Poaceae</taxon>
        <taxon>PACMAD clade</taxon>
        <taxon>Panicoideae</taxon>
        <taxon>Panicodae</taxon>
        <taxon>Paniceae</taxon>
        <taxon>Panicinae</taxon>
        <taxon>Panicum</taxon>
        <taxon>Panicum sect. Panicum</taxon>
    </lineage>
</organism>
<gene>
    <name evidence="2" type="ORF">C2845_PM01G45170</name>
</gene>